<organism evidence="2 3">
    <name type="scientific">Thermacetogenium phaeum (strain ATCC BAA-254 / DSM 26808 / PB)</name>
    <dbReference type="NCBI Taxonomy" id="1089553"/>
    <lineage>
        <taxon>Bacteria</taxon>
        <taxon>Bacillati</taxon>
        <taxon>Bacillota</taxon>
        <taxon>Clostridia</taxon>
        <taxon>Thermoanaerobacterales</taxon>
        <taxon>Thermoanaerobacteraceae</taxon>
        <taxon>Thermacetogenium</taxon>
    </lineage>
</organism>
<feature type="transmembrane region" description="Helical" evidence="1">
    <location>
        <begin position="157"/>
        <end position="176"/>
    </location>
</feature>
<feature type="transmembrane region" description="Helical" evidence="1">
    <location>
        <begin position="55"/>
        <end position="74"/>
    </location>
</feature>
<keyword evidence="3" id="KW-1185">Reference proteome</keyword>
<dbReference type="STRING" id="1089553.Tph_c02750"/>
<dbReference type="Proteomes" id="UP000000467">
    <property type="component" value="Chromosome"/>
</dbReference>
<dbReference type="RefSeq" id="WP_015049441.1">
    <property type="nucleotide sequence ID" value="NC_018870.1"/>
</dbReference>
<protein>
    <submittedName>
        <fullName evidence="2">Uncharacterized protein</fullName>
    </submittedName>
</protein>
<dbReference type="HOGENOM" id="CLU_1383609_0_0_9"/>
<accession>K4LEK5</accession>
<sequence>MVFFIFLSMASALWGTNQTLILKRTLLIFVPAICLYLLVIRDKNPVDTFWKISKGLTYFGCFVSVIGILLYIFGSNVFTDYGRMQIIKIAGLQIQQSVVGIPPILRISSLSGNPNNLASWLMITLTLTTAQRIAGYISQSKLFFLGGLQATALLLTFSRAGIGTTIIIIALLYLLSARNKMEVIKRTILLILLLSVI</sequence>
<gene>
    <name evidence="2" type="ordered locus">Tph_c02750</name>
</gene>
<keyword evidence="1" id="KW-1133">Transmembrane helix</keyword>
<feature type="transmembrane region" description="Helical" evidence="1">
    <location>
        <begin position="25"/>
        <end position="43"/>
    </location>
</feature>
<dbReference type="EMBL" id="CP003732">
    <property type="protein sequence ID" value="AFV10522.1"/>
    <property type="molecule type" value="Genomic_DNA"/>
</dbReference>
<reference evidence="2 3" key="1">
    <citation type="journal article" date="2012" name="BMC Genomics">
        <title>Genome-guided analysis of physiological and morphological traits of the fermentative acetate oxidizer Thermacetogenium phaeum.</title>
        <authorList>
            <person name="Oehler D."/>
            <person name="Poehlein A."/>
            <person name="Leimbach A."/>
            <person name="Muller N."/>
            <person name="Daniel R."/>
            <person name="Gottschalk G."/>
            <person name="Schink B."/>
        </authorList>
    </citation>
    <scope>NUCLEOTIDE SEQUENCE [LARGE SCALE GENOMIC DNA]</scope>
    <source>
        <strain evidence="3">ATCC BAA-254 / DSM 26808 / PB</strain>
    </source>
</reference>
<keyword evidence="1" id="KW-0472">Membrane</keyword>
<evidence type="ECO:0000313" key="3">
    <source>
        <dbReference type="Proteomes" id="UP000000467"/>
    </source>
</evidence>
<dbReference type="KEGG" id="tpz:Tph_c02750"/>
<dbReference type="eggNOG" id="COG3307">
    <property type="taxonomic scope" value="Bacteria"/>
</dbReference>
<keyword evidence="1" id="KW-0812">Transmembrane</keyword>
<feature type="transmembrane region" description="Helical" evidence="1">
    <location>
        <begin position="117"/>
        <end position="137"/>
    </location>
</feature>
<evidence type="ECO:0000313" key="2">
    <source>
        <dbReference type="EMBL" id="AFV10522.1"/>
    </source>
</evidence>
<proteinExistence type="predicted"/>
<evidence type="ECO:0000256" key="1">
    <source>
        <dbReference type="SAM" id="Phobius"/>
    </source>
</evidence>
<dbReference type="OrthoDB" id="2350279at2"/>
<dbReference type="AlphaFoldDB" id="K4LEK5"/>
<name>K4LEK5_THEPS</name>